<name>A0ABZ1Q3V7_9ACTN</name>
<feature type="domain" description="Endonuclease/exonuclease/phosphatase" evidence="2">
    <location>
        <begin position="38"/>
        <end position="288"/>
    </location>
</feature>
<evidence type="ECO:0000259" key="2">
    <source>
        <dbReference type="Pfam" id="PF03372"/>
    </source>
</evidence>
<keyword evidence="3" id="KW-0255">Endonuclease</keyword>
<keyword evidence="3" id="KW-0540">Nuclease</keyword>
<evidence type="ECO:0000313" key="4">
    <source>
        <dbReference type="Proteomes" id="UP001432312"/>
    </source>
</evidence>
<dbReference type="RefSeq" id="WP_328738419.1">
    <property type="nucleotide sequence ID" value="NZ_CP108036.1"/>
</dbReference>
<organism evidence="3 4">
    <name type="scientific">Streptomyces erythrochromogenes</name>
    <dbReference type="NCBI Taxonomy" id="285574"/>
    <lineage>
        <taxon>Bacteria</taxon>
        <taxon>Bacillati</taxon>
        <taxon>Actinomycetota</taxon>
        <taxon>Actinomycetes</taxon>
        <taxon>Kitasatosporales</taxon>
        <taxon>Streptomycetaceae</taxon>
        <taxon>Streptomyces</taxon>
    </lineage>
</organism>
<protein>
    <submittedName>
        <fullName evidence="3">Endonuclease/exonuclease/phosphatase family protein</fullName>
    </submittedName>
</protein>
<sequence length="298" mass="31508">MRRTPAALAVLTLTAAALSVLVPPAPRAAAAGTVRLTSYNICGNMCAAPPYDRARRIAAVVAEADPGGWAADQLFLQEVCEHQYRELLDRLGPLGYTGFHSATLPGGNPAICEGYAYGNAVLVRGPVSDTAELDLTVGGEREPITVPCVLASLADRPTWSCSVHLYWDDGTLAVPEADRLAARAHAWLDDGFAVVLGGDFNHSPRTDTLSRFYLPERGDGAHGAFVEADESDPEFFDPALCPSATTTACRSGETTFGPKKLDYVFLSAPHVLGATADALPLDTTVSDHDLLRVTATTA</sequence>
<dbReference type="GO" id="GO:0004519">
    <property type="term" value="F:endonuclease activity"/>
    <property type="evidence" value="ECO:0007669"/>
    <property type="project" value="UniProtKB-KW"/>
</dbReference>
<evidence type="ECO:0000313" key="3">
    <source>
        <dbReference type="EMBL" id="WUN77371.1"/>
    </source>
</evidence>
<dbReference type="SUPFAM" id="SSF56219">
    <property type="entry name" value="DNase I-like"/>
    <property type="match status" value="1"/>
</dbReference>
<dbReference type="InterPro" id="IPR005135">
    <property type="entry name" value="Endo/exonuclease/phosphatase"/>
</dbReference>
<keyword evidence="1" id="KW-0732">Signal</keyword>
<dbReference type="Proteomes" id="UP001432312">
    <property type="component" value="Chromosome"/>
</dbReference>
<keyword evidence="3" id="KW-0378">Hydrolase</keyword>
<keyword evidence="4" id="KW-1185">Reference proteome</keyword>
<dbReference type="GeneID" id="95494774"/>
<evidence type="ECO:0000256" key="1">
    <source>
        <dbReference type="SAM" id="SignalP"/>
    </source>
</evidence>
<proteinExistence type="predicted"/>
<dbReference type="InterPro" id="IPR036691">
    <property type="entry name" value="Endo/exonu/phosph_ase_sf"/>
</dbReference>
<feature type="chain" id="PRO_5045585098" evidence="1">
    <location>
        <begin position="29"/>
        <end position="298"/>
    </location>
</feature>
<dbReference type="EMBL" id="CP108036">
    <property type="protein sequence ID" value="WUN77371.1"/>
    <property type="molecule type" value="Genomic_DNA"/>
</dbReference>
<dbReference type="Pfam" id="PF03372">
    <property type="entry name" value="Exo_endo_phos"/>
    <property type="match status" value="1"/>
</dbReference>
<feature type="signal peptide" evidence="1">
    <location>
        <begin position="1"/>
        <end position="28"/>
    </location>
</feature>
<accession>A0ABZ1Q3V7</accession>
<reference evidence="3" key="1">
    <citation type="submission" date="2022-10" db="EMBL/GenBank/DDBJ databases">
        <title>The complete genomes of actinobacterial strains from the NBC collection.</title>
        <authorList>
            <person name="Joergensen T.S."/>
            <person name="Alvarez Arevalo M."/>
            <person name="Sterndorff E.B."/>
            <person name="Faurdal D."/>
            <person name="Vuksanovic O."/>
            <person name="Mourched A.-S."/>
            <person name="Charusanti P."/>
            <person name="Shaw S."/>
            <person name="Blin K."/>
            <person name="Weber T."/>
        </authorList>
    </citation>
    <scope>NUCLEOTIDE SEQUENCE</scope>
    <source>
        <strain evidence="3">NBC_00303</strain>
    </source>
</reference>
<dbReference type="Gene3D" id="3.60.10.10">
    <property type="entry name" value="Endonuclease/exonuclease/phosphatase"/>
    <property type="match status" value="1"/>
</dbReference>
<gene>
    <name evidence="3" type="ORF">OHA91_02020</name>
</gene>